<feature type="chain" id="PRO_5042149694" description="EGF-like domain-containing protein" evidence="1">
    <location>
        <begin position="24"/>
        <end position="303"/>
    </location>
</feature>
<evidence type="ECO:0000313" key="3">
    <source>
        <dbReference type="Proteomes" id="UP001202328"/>
    </source>
</evidence>
<feature type="signal peptide" evidence="1">
    <location>
        <begin position="1"/>
        <end position="23"/>
    </location>
</feature>
<feature type="non-terminal residue" evidence="2">
    <location>
        <position position="303"/>
    </location>
</feature>
<keyword evidence="1" id="KW-0732">Signal</keyword>
<evidence type="ECO:0008006" key="4">
    <source>
        <dbReference type="Google" id="ProtNLM"/>
    </source>
</evidence>
<name>A0AAD4T7E9_9MAGN</name>
<sequence length="303" mass="33282">MFLPLVFFIFLQIIILILSSSSAESSTIELGKPGCISKCGDITIPYPFGDYGSNCSFIEDDADKVYFVYCNTTFNPPRAFFGIDREFEILSISPEMEFRIKNTAVGAKCYDDRTGKVVLDKPFNELNFGATPFTISYTKNMYVGIGCNVLGFIHNQTVPRPCTSKCGSKADVIEGSCTGSGCCEAIIPKSLNYILGEVMVNSTAEYHSQCSFAFLVETGKYTFQGSDLQPDGRLTKPDMDLPVVLDWAIGKRSCKEAQTITPTYASDKYACKNNTVCSNAPDNPGYRCACEKGYQGNPYLGCQ</sequence>
<reference evidence="2" key="1">
    <citation type="submission" date="2022-04" db="EMBL/GenBank/DDBJ databases">
        <title>A functionally conserved STORR gene fusion in Papaver species that diverged 16.8 million years ago.</title>
        <authorList>
            <person name="Catania T."/>
        </authorList>
    </citation>
    <scope>NUCLEOTIDE SEQUENCE</scope>
    <source>
        <strain evidence="2">S-188037</strain>
    </source>
</reference>
<keyword evidence="3" id="KW-1185">Reference proteome</keyword>
<dbReference type="Proteomes" id="UP001202328">
    <property type="component" value="Unassembled WGS sequence"/>
</dbReference>
<dbReference type="EMBL" id="JAJJMB010005117">
    <property type="protein sequence ID" value="KAI3940692.1"/>
    <property type="molecule type" value="Genomic_DNA"/>
</dbReference>
<comment type="caution">
    <text evidence="2">The sequence shown here is derived from an EMBL/GenBank/DDBJ whole genome shotgun (WGS) entry which is preliminary data.</text>
</comment>
<dbReference type="AlphaFoldDB" id="A0AAD4T7E9"/>
<protein>
    <recommendedName>
        <fullName evidence="4">EGF-like domain-containing protein</fullName>
    </recommendedName>
</protein>
<organism evidence="2 3">
    <name type="scientific">Papaver atlanticum</name>
    <dbReference type="NCBI Taxonomy" id="357466"/>
    <lineage>
        <taxon>Eukaryota</taxon>
        <taxon>Viridiplantae</taxon>
        <taxon>Streptophyta</taxon>
        <taxon>Embryophyta</taxon>
        <taxon>Tracheophyta</taxon>
        <taxon>Spermatophyta</taxon>
        <taxon>Magnoliopsida</taxon>
        <taxon>Ranunculales</taxon>
        <taxon>Papaveraceae</taxon>
        <taxon>Papaveroideae</taxon>
        <taxon>Papaver</taxon>
    </lineage>
</organism>
<evidence type="ECO:0000313" key="2">
    <source>
        <dbReference type="EMBL" id="KAI3940692.1"/>
    </source>
</evidence>
<dbReference type="PANTHER" id="PTHR33491">
    <property type="entry name" value="OSJNBA0016N04.9 PROTEIN"/>
    <property type="match status" value="1"/>
</dbReference>
<gene>
    <name evidence="2" type="ORF">MKW98_030011</name>
</gene>
<proteinExistence type="predicted"/>
<evidence type="ECO:0000256" key="1">
    <source>
        <dbReference type="SAM" id="SignalP"/>
    </source>
</evidence>
<accession>A0AAD4T7E9</accession>